<evidence type="ECO:0000313" key="2">
    <source>
        <dbReference type="EMBL" id="EST47963.1"/>
    </source>
</evidence>
<protein>
    <submittedName>
        <fullName evidence="2">Transmembrane domain-containing protein</fullName>
    </submittedName>
</protein>
<keyword evidence="1 2" id="KW-0812">Transmembrane</keyword>
<gene>
    <name evidence="2" type="ORF">SS50377_fx031</name>
</gene>
<keyword evidence="1" id="KW-1133">Transmembrane helix</keyword>
<sequence>MFIQKQNTYTFQRNIFKYVLYYTLKIINCSFLSRKFQQLFRIMINILISLFISNLLTIRKKLYVHTQLYYQNGQMQFTVYLLLFNIQTQSLLSIIRFKIDKILLLSYLPHLEQYDLTLSNNHISQYQKIVEIRVGKQIKQQVTHINIMNQQSPISKPSNTFFYESVVIITMTSFFQLNQTEPYFQCALLTTICKYNYLYQYNLKFVFNNQVLILQMNIIVFQKLKSIRSFTASLIQYFEDLFSENSRHVDMRR</sequence>
<proteinExistence type="predicted"/>
<dbReference type="AlphaFoldDB" id="V6LUM7"/>
<feature type="transmembrane region" description="Helical" evidence="1">
    <location>
        <begin position="39"/>
        <end position="57"/>
    </location>
</feature>
<accession>V6LUM7</accession>
<organism evidence="2">
    <name type="scientific">Spironucleus salmonicida</name>
    <dbReference type="NCBI Taxonomy" id="348837"/>
    <lineage>
        <taxon>Eukaryota</taxon>
        <taxon>Metamonada</taxon>
        <taxon>Diplomonadida</taxon>
        <taxon>Hexamitidae</taxon>
        <taxon>Hexamitinae</taxon>
        <taxon>Spironucleus</taxon>
    </lineage>
</organism>
<keyword evidence="1" id="KW-0472">Membrane</keyword>
<feature type="transmembrane region" description="Helical" evidence="1">
    <location>
        <begin position="77"/>
        <end position="95"/>
    </location>
</feature>
<reference evidence="2" key="1">
    <citation type="journal article" date="2014" name="PLoS Genet.">
        <title>The Genome of Spironucleus salmonicida Highlights a Fish Pathogen Adapted to Fluctuating Environments.</title>
        <authorList>
            <person name="Xu F."/>
            <person name="Jerlstrom-Hultqvist J."/>
            <person name="Einarsson E."/>
            <person name="Astvaldsson A."/>
            <person name="Svard S.G."/>
            <person name="Andersson J.O."/>
        </authorList>
    </citation>
    <scope>NUCLEOTIDE SEQUENCE</scope>
</reference>
<evidence type="ECO:0000256" key="1">
    <source>
        <dbReference type="SAM" id="Phobius"/>
    </source>
</evidence>
<dbReference type="EMBL" id="KI546015">
    <property type="protein sequence ID" value="EST47963.1"/>
    <property type="molecule type" value="Genomic_DNA"/>
</dbReference>
<name>V6LUM7_9EUKA</name>